<evidence type="ECO:0000313" key="8">
    <source>
        <dbReference type="EMBL" id="NRT55926.1"/>
    </source>
</evidence>
<evidence type="ECO:0000256" key="3">
    <source>
        <dbReference type="ARBA" id="ARBA00022964"/>
    </source>
</evidence>
<dbReference type="SUPFAM" id="SSF51197">
    <property type="entry name" value="Clavaminate synthase-like"/>
    <property type="match status" value="1"/>
</dbReference>
<evidence type="ECO:0000259" key="7">
    <source>
        <dbReference type="PROSITE" id="PS51184"/>
    </source>
</evidence>
<dbReference type="Pfam" id="PF08007">
    <property type="entry name" value="JmjC_2"/>
    <property type="match status" value="1"/>
</dbReference>
<dbReference type="Gene3D" id="2.60.120.650">
    <property type="entry name" value="Cupin"/>
    <property type="match status" value="1"/>
</dbReference>
<evidence type="ECO:0000256" key="6">
    <source>
        <dbReference type="SAM" id="MobiDB-lite"/>
    </source>
</evidence>
<dbReference type="PROSITE" id="PS51184">
    <property type="entry name" value="JMJC"/>
    <property type="match status" value="1"/>
</dbReference>
<keyword evidence="8" id="KW-0689">Ribosomal protein</keyword>
<comment type="cofactor">
    <cofactor evidence="1">
        <name>Fe(2+)</name>
        <dbReference type="ChEBI" id="CHEBI:29033"/>
    </cofactor>
</comment>
<dbReference type="GO" id="GO:0005840">
    <property type="term" value="C:ribosome"/>
    <property type="evidence" value="ECO:0007669"/>
    <property type="project" value="UniProtKB-KW"/>
</dbReference>
<dbReference type="GO" id="GO:0016491">
    <property type="term" value="F:oxidoreductase activity"/>
    <property type="evidence" value="ECO:0007669"/>
    <property type="project" value="UniProtKB-KW"/>
</dbReference>
<evidence type="ECO:0000313" key="9">
    <source>
        <dbReference type="Proteomes" id="UP001516061"/>
    </source>
</evidence>
<dbReference type="PANTHER" id="PTHR13096">
    <property type="entry name" value="MINA53 MYC INDUCED NUCLEAR ANTIGEN"/>
    <property type="match status" value="1"/>
</dbReference>
<dbReference type="PANTHER" id="PTHR13096:SF8">
    <property type="entry name" value="RIBOSOMAL OXYGENASE 1"/>
    <property type="match status" value="1"/>
</dbReference>
<keyword evidence="8" id="KW-0687">Ribonucleoprotein</keyword>
<keyword evidence="3" id="KW-0223">Dioxygenase</keyword>
<comment type="caution">
    <text evidence="8">The sequence shown here is derived from an EMBL/GenBank/DDBJ whole genome shotgun (WGS) entry which is preliminary data.</text>
</comment>
<dbReference type="Proteomes" id="UP001516061">
    <property type="component" value="Unassembled WGS sequence"/>
</dbReference>
<feature type="domain" description="JmjC" evidence="7">
    <location>
        <begin position="120"/>
        <end position="247"/>
    </location>
</feature>
<dbReference type="EC" id="1.14.11.47" evidence="8"/>
<evidence type="ECO:0000256" key="1">
    <source>
        <dbReference type="ARBA" id="ARBA00001954"/>
    </source>
</evidence>
<keyword evidence="5" id="KW-0408">Iron</keyword>
<proteinExistence type="predicted"/>
<reference evidence="8 9" key="1">
    <citation type="submission" date="2020-05" db="EMBL/GenBank/DDBJ databases">
        <title>Genomic Encyclopedia of Type Strains, Phase IV (KMG-V): Genome sequencing to study the core and pangenomes of soil and plant-associated prokaryotes.</title>
        <authorList>
            <person name="Whitman W."/>
        </authorList>
    </citation>
    <scope>NUCLEOTIDE SEQUENCE [LARGE SCALE GENOMIC DNA]</scope>
    <source>
        <strain evidence="8 9">C29</strain>
    </source>
</reference>
<keyword evidence="4 8" id="KW-0560">Oxidoreductase</keyword>
<accession>A0ABX2G2D2</accession>
<sequence length="403" mass="44523">MNTNKTSVTRHPDPAVAPIDQPVALLGGLSAADFMRSHWQRQPLLVRQALPGVQPPISRADLFRLAESDEVESRLVVRHGQGDDADWKLVRGPLGRRSLPPLKQRDWTVLVQGLDLHVPAAQELLTRFRFVPQARLDDLMISWAAEGGGVGPHFDSYDVFLIQVAGRRRWRIGRMPDATLREGLPVKIIENFAPEQEWVLEPGDMLYLPPGWAHDGDAVGGECMTCSVGFRSPHRSELARETLLRVADAVEDESDAGTRPVVYLDPQQPATTTPGRIPTDLLQFTETALRRVLDEPGALARALGEYLSEPKANVSFEIAQDPLPEDGGVRLDARSIMLYDDAHVFMNGDSWHAADEDAEVLRRLADARQLDAATVAAASPELRALLEQWCDDGWIHPLPGTVA</sequence>
<dbReference type="Gene3D" id="3.40.366.30">
    <property type="entry name" value="50S ribosomal protein L16 arginine hydroxylase, Chain A, Domain 2"/>
    <property type="match status" value="1"/>
</dbReference>
<dbReference type="RefSeq" id="WP_286180599.1">
    <property type="nucleotide sequence ID" value="NZ_JABSNM010000006.1"/>
</dbReference>
<dbReference type="InterPro" id="IPR039994">
    <property type="entry name" value="NO66-like"/>
</dbReference>
<dbReference type="InterPro" id="IPR003347">
    <property type="entry name" value="JmjC_dom"/>
</dbReference>
<gene>
    <name evidence="8" type="ORF">HNQ01_001661</name>
</gene>
<evidence type="ECO:0000256" key="2">
    <source>
        <dbReference type="ARBA" id="ARBA00022723"/>
    </source>
</evidence>
<keyword evidence="9" id="KW-1185">Reference proteome</keyword>
<evidence type="ECO:0000256" key="4">
    <source>
        <dbReference type="ARBA" id="ARBA00023002"/>
    </source>
</evidence>
<dbReference type="EMBL" id="JABSNM010000006">
    <property type="protein sequence ID" value="NRT55926.1"/>
    <property type="molecule type" value="Genomic_DNA"/>
</dbReference>
<evidence type="ECO:0000256" key="5">
    <source>
        <dbReference type="ARBA" id="ARBA00023004"/>
    </source>
</evidence>
<name>A0ABX2G2D2_9BURK</name>
<keyword evidence="2" id="KW-0479">Metal-binding</keyword>
<dbReference type="InterPro" id="IPR046799">
    <property type="entry name" value="ROXA-like_wH"/>
</dbReference>
<feature type="region of interest" description="Disordered" evidence="6">
    <location>
        <begin position="256"/>
        <end position="276"/>
    </location>
</feature>
<dbReference type="Pfam" id="PF20514">
    <property type="entry name" value="WHD_ROXA"/>
    <property type="match status" value="1"/>
</dbReference>
<protein>
    <submittedName>
        <fullName evidence="8">50S ribosomal protein L16 3-hydroxylase</fullName>
        <ecNumber evidence="8">1.14.11.47</ecNumber>
    </submittedName>
</protein>
<dbReference type="SMART" id="SM00558">
    <property type="entry name" value="JmjC"/>
    <property type="match status" value="1"/>
</dbReference>
<organism evidence="8 9">
    <name type="scientific">Sphaerotilus uruguayifluvii</name>
    <dbReference type="NCBI Taxonomy" id="2735897"/>
    <lineage>
        <taxon>Bacteria</taxon>
        <taxon>Pseudomonadati</taxon>
        <taxon>Pseudomonadota</taxon>
        <taxon>Betaproteobacteria</taxon>
        <taxon>Burkholderiales</taxon>
        <taxon>Sphaerotilaceae</taxon>
        <taxon>Sphaerotilus</taxon>
    </lineage>
</organism>